<name>A0ACC1J136_9FUNG</name>
<dbReference type="EMBL" id="JANBPW010005148">
    <property type="protein sequence ID" value="KAJ1933251.1"/>
    <property type="molecule type" value="Genomic_DNA"/>
</dbReference>
<sequence length="149" mass="16263">MSFRILSKAFVAQRMAVSPMFARFYATRKFTDTHEWVDIDNGIATVGITDYAQHALGDVVYAEVPEVGDSFSLGESVGVVESVKSSSDIVTPVSGEIVEANEAVTANTKLINKAAETDAWLFKIKISDEEELGQLLDKDAYAKLTEGEH</sequence>
<comment type="caution">
    <text evidence="1">The sequence shown here is derived from an EMBL/GenBank/DDBJ whole genome shotgun (WGS) entry which is preliminary data.</text>
</comment>
<evidence type="ECO:0000313" key="2">
    <source>
        <dbReference type="Proteomes" id="UP001150603"/>
    </source>
</evidence>
<evidence type="ECO:0000313" key="1">
    <source>
        <dbReference type="EMBL" id="KAJ1933251.1"/>
    </source>
</evidence>
<organism evidence="1 2">
    <name type="scientific">Linderina macrospora</name>
    <dbReference type="NCBI Taxonomy" id="4868"/>
    <lineage>
        <taxon>Eukaryota</taxon>
        <taxon>Fungi</taxon>
        <taxon>Fungi incertae sedis</taxon>
        <taxon>Zoopagomycota</taxon>
        <taxon>Kickxellomycotina</taxon>
        <taxon>Kickxellomycetes</taxon>
        <taxon>Kickxellales</taxon>
        <taxon>Kickxellaceae</taxon>
        <taxon>Linderina</taxon>
    </lineage>
</organism>
<gene>
    <name evidence="1" type="primary">GCV3</name>
    <name evidence="1" type="ORF">FBU59_006093</name>
</gene>
<accession>A0ACC1J136</accession>
<protein>
    <submittedName>
        <fullName evidence="1">Glycine cleavage system H-protein subunit</fullName>
    </submittedName>
</protein>
<proteinExistence type="predicted"/>
<keyword evidence="2" id="KW-1185">Reference proteome</keyword>
<dbReference type="Proteomes" id="UP001150603">
    <property type="component" value="Unassembled WGS sequence"/>
</dbReference>
<reference evidence="1" key="1">
    <citation type="submission" date="2022-07" db="EMBL/GenBank/DDBJ databases">
        <title>Phylogenomic reconstructions and comparative analyses of Kickxellomycotina fungi.</title>
        <authorList>
            <person name="Reynolds N.K."/>
            <person name="Stajich J.E."/>
            <person name="Barry K."/>
            <person name="Grigoriev I.V."/>
            <person name="Crous P."/>
            <person name="Smith M.E."/>
        </authorList>
    </citation>
    <scope>NUCLEOTIDE SEQUENCE</scope>
    <source>
        <strain evidence="1">NRRL 5244</strain>
    </source>
</reference>